<sequence length="312" mass="34061">MANLLIIWISYCFVKPCCDTRLRWQQNARCPRPRGRVRLISGISFSRIDAYLLSLFSSPLPRGLSGPARRGALRAVLAACLALGAQACTQHEPEERAALIHWLRESGGAAPDAQTLKGFGDYAGQYAVIGDYQQALSRAAGTIRQALTELPVHALEDLSARRERLLALRASLHRDQQDLEQAYRQALSQRADLLQAADLKRAYDQAFERLVVERQAAIGPLWDLLEAPLSLSLKVADFAAVHQDQIATFGSLTQVRDPSVRDALNALLTALNAQSRALERAAALCASLAWCPAEPAGASPTMAPAPRFQDDS</sequence>
<name>A0AAN1RYK9_9BORD</name>
<reference evidence="3" key="1">
    <citation type="submission" date="2017-10" db="EMBL/GenBank/DDBJ databases">
        <title>Whole genome sequencing of various Bordetella species.</title>
        <authorList>
            <person name="Weigand M.R."/>
            <person name="Loparev V."/>
            <person name="Peng Y."/>
            <person name="Bowden K.E."/>
            <person name="Tondella M.L."/>
            <person name="Williams M.M."/>
        </authorList>
    </citation>
    <scope>NUCLEOTIDE SEQUENCE [LARGE SCALE GENOMIC DNA]</scope>
    <source>
        <strain evidence="3">H720</strain>
    </source>
</reference>
<dbReference type="Proteomes" id="UP000282741">
    <property type="component" value="Chromosome"/>
</dbReference>
<dbReference type="Pfam" id="PF11254">
    <property type="entry name" value="DUF3053"/>
    <property type="match status" value="1"/>
</dbReference>
<dbReference type="AlphaFoldDB" id="A0AAN1RYK9"/>
<keyword evidence="1" id="KW-0175">Coiled coil</keyword>
<protein>
    <submittedName>
        <fullName evidence="2">DUF3053 domain-containing protein</fullName>
    </submittedName>
</protein>
<evidence type="ECO:0000313" key="2">
    <source>
        <dbReference type="EMBL" id="AZW18245.1"/>
    </source>
</evidence>
<accession>A0AAN1RYK9</accession>
<dbReference type="EMBL" id="CP024172">
    <property type="protein sequence ID" value="AZW18245.1"/>
    <property type="molecule type" value="Genomic_DNA"/>
</dbReference>
<gene>
    <name evidence="2" type="ORF">CS347_16440</name>
</gene>
<evidence type="ECO:0000313" key="3">
    <source>
        <dbReference type="Proteomes" id="UP000282741"/>
    </source>
</evidence>
<organism evidence="2 3">
    <name type="scientific">Bordetella hinzii</name>
    <dbReference type="NCBI Taxonomy" id="103855"/>
    <lineage>
        <taxon>Bacteria</taxon>
        <taxon>Pseudomonadati</taxon>
        <taxon>Pseudomonadota</taxon>
        <taxon>Betaproteobacteria</taxon>
        <taxon>Burkholderiales</taxon>
        <taxon>Alcaligenaceae</taxon>
        <taxon>Bordetella</taxon>
    </lineage>
</organism>
<proteinExistence type="predicted"/>
<feature type="coiled-coil region" evidence="1">
    <location>
        <begin position="155"/>
        <end position="196"/>
    </location>
</feature>
<dbReference type="InterPro" id="IPR021413">
    <property type="entry name" value="DUF3053"/>
</dbReference>
<evidence type="ECO:0000256" key="1">
    <source>
        <dbReference type="SAM" id="Coils"/>
    </source>
</evidence>